<dbReference type="GO" id="GO:0042597">
    <property type="term" value="C:periplasmic space"/>
    <property type="evidence" value="ECO:0007669"/>
    <property type="project" value="UniProtKB-SubCell"/>
</dbReference>
<dbReference type="Pfam" id="PF13098">
    <property type="entry name" value="Thioredoxin_2"/>
    <property type="match status" value="1"/>
</dbReference>
<evidence type="ECO:0000256" key="3">
    <source>
        <dbReference type="ARBA" id="ARBA00022729"/>
    </source>
</evidence>
<keyword evidence="5" id="KW-1015">Disulfide bond</keyword>
<gene>
    <name evidence="10" type="ORF">M2127_001856</name>
</gene>
<dbReference type="InterPro" id="IPR051470">
    <property type="entry name" value="Thiol:disulfide_interchange"/>
</dbReference>
<dbReference type="InterPro" id="IPR033954">
    <property type="entry name" value="DiS-bond_Isoase_DsbC/G"/>
</dbReference>
<dbReference type="AlphaFoldDB" id="A0AA43M989"/>
<dbReference type="InterPro" id="IPR009094">
    <property type="entry name" value="DiS-bond_isomerase_DsbC/G_N_sf"/>
</dbReference>
<comment type="function">
    <text evidence="7">Required for disulfide bond formation in some periplasmic proteins. Acts by transferring its disulfide bond to other proteins and is reduced in the process.</text>
</comment>
<dbReference type="Gene3D" id="3.10.450.70">
    <property type="entry name" value="Disulphide bond isomerase, DsbC/G, N-terminal"/>
    <property type="match status" value="1"/>
</dbReference>
<dbReference type="SUPFAM" id="SSF54423">
    <property type="entry name" value="DsbC/DsbG N-terminal domain-like"/>
    <property type="match status" value="1"/>
</dbReference>
<evidence type="ECO:0000256" key="6">
    <source>
        <dbReference type="ARBA" id="ARBA00023284"/>
    </source>
</evidence>
<dbReference type="GeneID" id="83596749"/>
<name>A0AA43M989_9BURK</name>
<keyword evidence="3 7" id="KW-0732">Signal</keyword>
<reference evidence="10" key="1">
    <citation type="submission" date="2023-04" db="EMBL/GenBank/DDBJ databases">
        <title>Genome Encyclopedia of Bacteria and Archaea VI: Functional Genomics of Type Strains.</title>
        <authorList>
            <person name="Whitman W."/>
        </authorList>
    </citation>
    <scope>NUCLEOTIDE SEQUENCE</scope>
    <source>
        <strain evidence="10">Enz.4-51</strain>
    </source>
</reference>
<dbReference type="InterPro" id="IPR018950">
    <property type="entry name" value="DiS-bond_isomerase_DsbC/G_N"/>
</dbReference>
<evidence type="ECO:0000256" key="1">
    <source>
        <dbReference type="ARBA" id="ARBA00004418"/>
    </source>
</evidence>
<comment type="similarity">
    <text evidence="2 7">Belongs to the thioredoxin family. DsbC subfamily.</text>
</comment>
<dbReference type="GO" id="GO:0016853">
    <property type="term" value="F:isomerase activity"/>
    <property type="evidence" value="ECO:0007669"/>
    <property type="project" value="UniProtKB-KW"/>
</dbReference>
<dbReference type="Gene3D" id="3.40.30.10">
    <property type="entry name" value="Glutaredoxin"/>
    <property type="match status" value="1"/>
</dbReference>
<keyword evidence="6 7" id="KW-0676">Redox-active center</keyword>
<dbReference type="InterPro" id="IPR036249">
    <property type="entry name" value="Thioredoxin-like_sf"/>
</dbReference>
<keyword evidence="10" id="KW-0413">Isomerase</keyword>
<sequence length="238" mass="26189">MNKFVAALILIYTTVFFATVSYAQSEQQIKIDLQKKLGTSAKIKSVSPSPIAGVYEVLVGSDVFYTDKDSKYLIQGDIIEVATGKNITELRQSDLNRIKWSDLPQANAFKTIHGNGSRQLAVFADPNCGYCKRLEKSMQQLENVTIYTYLIPILSADSTVKAKQIWCSADPSKAYTDWMINGTPLSGKTDCTTPLDKNLLLAKTYGITGTPTLFFVDGSRIPGAAQIADIEKKLNAQK</sequence>
<evidence type="ECO:0000256" key="2">
    <source>
        <dbReference type="ARBA" id="ARBA00009813"/>
    </source>
</evidence>
<evidence type="ECO:0000256" key="4">
    <source>
        <dbReference type="ARBA" id="ARBA00022764"/>
    </source>
</evidence>
<comment type="caution">
    <text evidence="10">The sequence shown here is derived from an EMBL/GenBank/DDBJ whole genome shotgun (WGS) entry which is preliminary data.</text>
</comment>
<dbReference type="Proteomes" id="UP001161160">
    <property type="component" value="Unassembled WGS sequence"/>
</dbReference>
<evidence type="ECO:0000256" key="5">
    <source>
        <dbReference type="ARBA" id="ARBA00023157"/>
    </source>
</evidence>
<feature type="domain" description="Thioredoxin-like fold" evidence="9">
    <location>
        <begin position="113"/>
        <end position="234"/>
    </location>
</feature>
<keyword evidence="11" id="KW-1185">Reference proteome</keyword>
<organism evidence="10 11">
    <name type="scientific">Polynucleobacter sphagniphilus</name>
    <dbReference type="NCBI Taxonomy" id="1743169"/>
    <lineage>
        <taxon>Bacteria</taxon>
        <taxon>Pseudomonadati</taxon>
        <taxon>Pseudomonadota</taxon>
        <taxon>Betaproteobacteria</taxon>
        <taxon>Burkholderiales</taxon>
        <taxon>Burkholderiaceae</taxon>
        <taxon>Polynucleobacter</taxon>
    </lineage>
</organism>
<protein>
    <recommendedName>
        <fullName evidence="7">Thiol:disulfide interchange protein</fullName>
    </recommendedName>
</protein>
<dbReference type="CDD" id="cd03020">
    <property type="entry name" value="DsbA_DsbC_DsbG"/>
    <property type="match status" value="1"/>
</dbReference>
<proteinExistence type="inferred from homology"/>
<dbReference type="PANTHER" id="PTHR35272:SF3">
    <property type="entry name" value="THIOL:DISULFIDE INTERCHANGE PROTEIN DSBC"/>
    <property type="match status" value="1"/>
</dbReference>
<feature type="domain" description="Disulphide bond isomerase DsbC/G N-terminal" evidence="8">
    <location>
        <begin position="23"/>
        <end position="89"/>
    </location>
</feature>
<keyword evidence="4 7" id="KW-0574">Periplasm</keyword>
<evidence type="ECO:0000256" key="7">
    <source>
        <dbReference type="RuleBase" id="RU364038"/>
    </source>
</evidence>
<evidence type="ECO:0000259" key="8">
    <source>
        <dbReference type="Pfam" id="PF10411"/>
    </source>
</evidence>
<accession>A0AA43M989</accession>
<dbReference type="RefSeq" id="WP_076024692.1">
    <property type="nucleotide sequence ID" value="NZ_JAQFIK010000001.1"/>
</dbReference>
<dbReference type="EMBL" id="JARXYA010000009">
    <property type="protein sequence ID" value="MDH6504531.1"/>
    <property type="molecule type" value="Genomic_DNA"/>
</dbReference>
<dbReference type="InterPro" id="IPR012336">
    <property type="entry name" value="Thioredoxin-like_fold"/>
</dbReference>
<dbReference type="PANTHER" id="PTHR35272">
    <property type="entry name" value="THIOL:DISULFIDE INTERCHANGE PROTEIN DSBC-RELATED"/>
    <property type="match status" value="1"/>
</dbReference>
<evidence type="ECO:0000313" key="11">
    <source>
        <dbReference type="Proteomes" id="UP001161160"/>
    </source>
</evidence>
<dbReference type="SUPFAM" id="SSF52833">
    <property type="entry name" value="Thioredoxin-like"/>
    <property type="match status" value="1"/>
</dbReference>
<dbReference type="Pfam" id="PF10411">
    <property type="entry name" value="DsbC_N"/>
    <property type="match status" value="1"/>
</dbReference>
<evidence type="ECO:0000313" key="10">
    <source>
        <dbReference type="EMBL" id="MDH6504531.1"/>
    </source>
</evidence>
<evidence type="ECO:0000259" key="9">
    <source>
        <dbReference type="Pfam" id="PF13098"/>
    </source>
</evidence>
<comment type="subcellular location">
    <subcellularLocation>
        <location evidence="1 7">Periplasm</location>
    </subcellularLocation>
</comment>